<name>A0A934WHM9_9RHOB</name>
<reference evidence="1" key="2">
    <citation type="journal article" date="2020" name="Microorganisms">
        <title>Osmotic Adaptation and Compatible Solute Biosynthesis of Phototrophic Bacteria as Revealed from Genome Analyses.</title>
        <authorList>
            <person name="Imhoff J.F."/>
            <person name="Rahn T."/>
            <person name="Kunzel S."/>
            <person name="Keller A."/>
            <person name="Neulinger S.C."/>
        </authorList>
    </citation>
    <scope>NUCLEOTIDE SEQUENCE</scope>
    <source>
        <strain evidence="1">LMG 28126</strain>
    </source>
</reference>
<dbReference type="RefSeq" id="WP_201155563.1">
    <property type="nucleotide sequence ID" value="NZ_NHSD01000086.1"/>
</dbReference>
<proteinExistence type="predicted"/>
<accession>A0A934WHM9</accession>
<keyword evidence="2" id="KW-1185">Reference proteome</keyword>
<dbReference type="Gene3D" id="3.40.50.10110">
    <property type="entry name" value="DNA polymerase III subunit chi"/>
    <property type="match status" value="1"/>
</dbReference>
<dbReference type="EMBL" id="NHSD01000086">
    <property type="protein sequence ID" value="MBK5926039.1"/>
    <property type="molecule type" value="Genomic_DNA"/>
</dbReference>
<dbReference type="PANTHER" id="PTHR38767">
    <property type="entry name" value="DNA POLYMERASE III SUBUNIT CHI"/>
    <property type="match status" value="1"/>
</dbReference>
<dbReference type="PANTHER" id="PTHR38767:SF1">
    <property type="entry name" value="DNA POLYMERASE III SUBUNIT CHI"/>
    <property type="match status" value="1"/>
</dbReference>
<dbReference type="InterPro" id="IPR007459">
    <property type="entry name" value="DNA_pol3_chi"/>
</dbReference>
<dbReference type="Pfam" id="PF04364">
    <property type="entry name" value="DNA_pol3_chi"/>
    <property type="match status" value="1"/>
</dbReference>
<dbReference type="GO" id="GO:0003887">
    <property type="term" value="F:DNA-directed DNA polymerase activity"/>
    <property type="evidence" value="ECO:0007669"/>
    <property type="project" value="InterPro"/>
</dbReference>
<protein>
    <submittedName>
        <fullName evidence="1">DNA polymerase III subunit chi</fullName>
    </submittedName>
</protein>
<comment type="caution">
    <text evidence="1">The sequence shown here is derived from an EMBL/GenBank/DDBJ whole genome shotgun (WGS) entry which is preliminary data.</text>
</comment>
<sequence length="149" mass="16372">MGEVLFYHLTRSPVEAVLGQLLPRALAQGWRVVVRGATDARLDWLDERLWLGGDEDFLPHGRAGGDHDARQPVLLTTGTAPGAQALAVIDGAEVAPHEVEGLERVWVLFDGGDSHAVEGARALYRRFREAGHPPQYWSETSGRWQRTAG</sequence>
<dbReference type="AlphaFoldDB" id="A0A934WHM9"/>
<dbReference type="GO" id="GO:0032298">
    <property type="term" value="P:positive regulation of DNA-templated DNA replication initiation"/>
    <property type="evidence" value="ECO:0007669"/>
    <property type="project" value="TreeGrafter"/>
</dbReference>
<dbReference type="Proteomes" id="UP000706333">
    <property type="component" value="Unassembled WGS sequence"/>
</dbReference>
<dbReference type="InterPro" id="IPR036768">
    <property type="entry name" value="PolIII_chi_sf"/>
</dbReference>
<evidence type="ECO:0000313" key="2">
    <source>
        <dbReference type="Proteomes" id="UP000706333"/>
    </source>
</evidence>
<dbReference type="SUPFAM" id="SSF102400">
    <property type="entry name" value="DNA polymerase III chi subunit"/>
    <property type="match status" value="1"/>
</dbReference>
<gene>
    <name evidence="1" type="ORF">CCR87_01490</name>
</gene>
<dbReference type="NCBIfam" id="NF004347">
    <property type="entry name" value="PRK05728.1-4"/>
    <property type="match status" value="1"/>
</dbReference>
<organism evidence="1 2">
    <name type="scientific">Rhodobaculum claviforme</name>
    <dbReference type="NCBI Taxonomy" id="1549854"/>
    <lineage>
        <taxon>Bacteria</taxon>
        <taxon>Pseudomonadati</taxon>
        <taxon>Pseudomonadota</taxon>
        <taxon>Alphaproteobacteria</taxon>
        <taxon>Rhodobacterales</taxon>
        <taxon>Paracoccaceae</taxon>
        <taxon>Rhodobaculum</taxon>
    </lineage>
</organism>
<evidence type="ECO:0000313" key="1">
    <source>
        <dbReference type="EMBL" id="MBK5926039.1"/>
    </source>
</evidence>
<reference evidence="1" key="1">
    <citation type="submission" date="2017-05" db="EMBL/GenBank/DDBJ databases">
        <authorList>
            <person name="Imhoff J.F."/>
            <person name="Rahn T."/>
            <person name="Kuenzel S."/>
            <person name="Neulinger S.C."/>
        </authorList>
    </citation>
    <scope>NUCLEOTIDE SEQUENCE</scope>
    <source>
        <strain evidence="1">LMG 28126</strain>
    </source>
</reference>
<dbReference type="GO" id="GO:0003677">
    <property type="term" value="F:DNA binding"/>
    <property type="evidence" value="ECO:0007669"/>
    <property type="project" value="InterPro"/>
</dbReference>
<dbReference type="GO" id="GO:0006260">
    <property type="term" value="P:DNA replication"/>
    <property type="evidence" value="ECO:0007669"/>
    <property type="project" value="InterPro"/>
</dbReference>